<sequence>LKNWDLYIDEYFVPVEKSVARLNDPVVSEQFASIKAAFTAERKFLDIVSRSKKPTTEFFSKGIMDLLAPVSAAAGTVRSIQESHRNYPLFNLLSTFAEGIACLGWVTVEPTPAPFIEDMKESAQFYSNRVLTEFKETNPAAAECAKLYIALLTGLQKYVKAYHTTGVTWNPKGLDIEDTIAQASGASPAKPDATPTSTPAAAAAPPPPPPPPPADLFTSEPAKPAAGGLDAVFAELNKGEAVTAGLKKVDKSQMTHKNPALRGTSTTPATAPSAPTSTKPVPLKTPLVKRPSKTLDGTKWFIENFVDNHEITVDVEIHHGIFISNCCRCTIKVVGKCNAITISQSERVGLLVENLVSGVDIVKCKNFALQVTGTLPTVTVDQSNDGEIYLSESSLETEIYTSQCTAVNVYIPKGEGDYTELPAPEQIVHKVKNGALVSEIVRHSG</sequence>
<dbReference type="AlphaFoldDB" id="A0A1E4TB67"/>
<feature type="region of interest" description="Disordered" evidence="4">
    <location>
        <begin position="252"/>
        <end position="289"/>
    </location>
</feature>
<dbReference type="GO" id="GO:0030042">
    <property type="term" value="P:actin filament depolymerization"/>
    <property type="evidence" value="ECO:0007669"/>
    <property type="project" value="EnsemblFungi"/>
</dbReference>
<feature type="compositionally biased region" description="Pro residues" evidence="4">
    <location>
        <begin position="204"/>
        <end position="214"/>
    </location>
</feature>
<evidence type="ECO:0000256" key="1">
    <source>
        <dbReference type="ARBA" id="ARBA00007659"/>
    </source>
</evidence>
<keyword evidence="7" id="KW-1185">Reference proteome</keyword>
<feature type="non-terminal residue" evidence="6">
    <location>
        <position position="1"/>
    </location>
</feature>
<dbReference type="Gene3D" id="1.25.40.330">
    <property type="entry name" value="Adenylate cyclase-associated CAP, N-terminal domain"/>
    <property type="match status" value="1"/>
</dbReference>
<name>A0A1E4TB67_9ASCO</name>
<dbReference type="Pfam" id="PF21938">
    <property type="entry name" value="CAP_N"/>
    <property type="match status" value="1"/>
</dbReference>
<dbReference type="Gene3D" id="2.160.20.70">
    <property type="match status" value="1"/>
</dbReference>
<comment type="similarity">
    <text evidence="1">Belongs to the CAP family.</text>
</comment>
<dbReference type="GO" id="GO:0030833">
    <property type="term" value="P:regulation of actin filament polymerization"/>
    <property type="evidence" value="ECO:0007669"/>
    <property type="project" value="EnsemblFungi"/>
</dbReference>
<dbReference type="InterPro" id="IPR016098">
    <property type="entry name" value="CAP/MinC_C"/>
</dbReference>
<dbReference type="PANTHER" id="PTHR10652:SF0">
    <property type="entry name" value="ADENYLYL CYCLASE-ASSOCIATED PROTEIN"/>
    <property type="match status" value="1"/>
</dbReference>
<feature type="domain" description="C-CAP/cofactor C-like" evidence="5">
    <location>
        <begin position="286"/>
        <end position="423"/>
    </location>
</feature>
<dbReference type="InterPro" id="IPR013912">
    <property type="entry name" value="Adenylate_cyclase-assoc_CAP_C"/>
</dbReference>
<dbReference type="Proteomes" id="UP000095023">
    <property type="component" value="Unassembled WGS sequence"/>
</dbReference>
<dbReference type="GO" id="GO:0051014">
    <property type="term" value="P:actin filament severing"/>
    <property type="evidence" value="ECO:0007669"/>
    <property type="project" value="EnsemblFungi"/>
</dbReference>
<dbReference type="GO" id="GO:0008179">
    <property type="term" value="F:adenylate cyclase binding"/>
    <property type="evidence" value="ECO:0007669"/>
    <property type="project" value="EnsemblFungi"/>
</dbReference>
<evidence type="ECO:0000313" key="7">
    <source>
        <dbReference type="Proteomes" id="UP000095023"/>
    </source>
</evidence>
<dbReference type="GO" id="GO:0030836">
    <property type="term" value="P:positive regulation of actin filament depolymerization"/>
    <property type="evidence" value="ECO:0007669"/>
    <property type="project" value="EnsemblFungi"/>
</dbReference>
<dbReference type="FunFam" id="1.25.40.330:FF:000001">
    <property type="entry name" value="Adenylyl cyclase-associated protein"/>
    <property type="match status" value="1"/>
</dbReference>
<organism evidence="6 7">
    <name type="scientific">Tortispora caseinolytica NRRL Y-17796</name>
    <dbReference type="NCBI Taxonomy" id="767744"/>
    <lineage>
        <taxon>Eukaryota</taxon>
        <taxon>Fungi</taxon>
        <taxon>Dikarya</taxon>
        <taxon>Ascomycota</taxon>
        <taxon>Saccharomycotina</taxon>
        <taxon>Trigonopsidomycetes</taxon>
        <taxon>Trigonopsidales</taxon>
        <taxon>Trigonopsidaceae</taxon>
        <taxon>Tortispora</taxon>
    </lineage>
</organism>
<dbReference type="EMBL" id="KV453843">
    <property type="protein sequence ID" value="ODV89002.1"/>
    <property type="molecule type" value="Genomic_DNA"/>
</dbReference>
<accession>A0A1E4TB67</accession>
<proteinExistence type="inferred from homology"/>
<dbReference type="SUPFAM" id="SSF101278">
    <property type="entry name" value="N-terminal domain of adenylylcyclase associated protein, CAP"/>
    <property type="match status" value="1"/>
</dbReference>
<dbReference type="GO" id="GO:0019933">
    <property type="term" value="P:cAMP-mediated signaling"/>
    <property type="evidence" value="ECO:0007669"/>
    <property type="project" value="TreeGrafter"/>
</dbReference>
<dbReference type="GO" id="GO:0030479">
    <property type="term" value="C:actin cortical patch"/>
    <property type="evidence" value="ECO:0007669"/>
    <property type="project" value="EnsemblFungi"/>
</dbReference>
<dbReference type="InterPro" id="IPR017901">
    <property type="entry name" value="C-CAP_CF_C-like"/>
</dbReference>
<feature type="region of interest" description="Disordered" evidence="4">
    <location>
        <begin position="184"/>
        <end position="222"/>
    </location>
</feature>
<dbReference type="InterPro" id="IPR036222">
    <property type="entry name" value="CAP_N_sf"/>
</dbReference>
<evidence type="ECO:0000313" key="6">
    <source>
        <dbReference type="EMBL" id="ODV89002.1"/>
    </source>
</evidence>
<dbReference type="PROSITE" id="PS51329">
    <property type="entry name" value="C_CAP_COFACTOR_C"/>
    <property type="match status" value="1"/>
</dbReference>
<evidence type="ECO:0000259" key="5">
    <source>
        <dbReference type="PROSITE" id="PS51329"/>
    </source>
</evidence>
<dbReference type="SMART" id="SM00673">
    <property type="entry name" value="CARP"/>
    <property type="match status" value="2"/>
</dbReference>
<reference evidence="7" key="1">
    <citation type="submission" date="2016-02" db="EMBL/GenBank/DDBJ databases">
        <title>Comparative genomics of biotechnologically important yeasts.</title>
        <authorList>
            <consortium name="DOE Joint Genome Institute"/>
            <person name="Riley R."/>
            <person name="Haridas S."/>
            <person name="Wolfe K.H."/>
            <person name="Lopes M.R."/>
            <person name="Hittinger C.T."/>
            <person name="Goker M."/>
            <person name="Salamov A."/>
            <person name="Wisecaver J."/>
            <person name="Long T.M."/>
            <person name="Aerts A.L."/>
            <person name="Barry K."/>
            <person name="Choi C."/>
            <person name="Clum A."/>
            <person name="Coughlan A.Y."/>
            <person name="Deshpande S."/>
            <person name="Douglass A.P."/>
            <person name="Hanson S.J."/>
            <person name="Klenk H.-P."/>
            <person name="Labutti K."/>
            <person name="Lapidus A."/>
            <person name="Lindquist E."/>
            <person name="Lipzen A."/>
            <person name="Meier-Kolthoff J.P."/>
            <person name="Ohm R.A."/>
            <person name="Otillar R.P."/>
            <person name="Pangilinan J."/>
            <person name="Peng Y."/>
            <person name="Rokas A."/>
            <person name="Rosa C.A."/>
            <person name="Scheuner C."/>
            <person name="Sibirny A.A."/>
            <person name="Slot J.C."/>
            <person name="Stielow J.B."/>
            <person name="Sun H."/>
            <person name="Kurtzman C.P."/>
            <person name="Blackwell M."/>
            <person name="Jeffries T.W."/>
            <person name="Grigoriev I.V."/>
        </authorList>
    </citation>
    <scope>NUCLEOTIDE SEQUENCE [LARGE SCALE GENOMIC DNA]</scope>
    <source>
        <strain evidence="7">NRRL Y-17796</strain>
    </source>
</reference>
<feature type="compositionally biased region" description="Low complexity" evidence="4">
    <location>
        <begin position="186"/>
        <end position="203"/>
    </location>
</feature>
<dbReference type="GO" id="GO:0046579">
    <property type="term" value="P:positive regulation of Ras protein signal transduction"/>
    <property type="evidence" value="ECO:0007669"/>
    <property type="project" value="EnsemblFungi"/>
</dbReference>
<dbReference type="OrthoDB" id="77251at2759"/>
<dbReference type="InterPro" id="IPR001837">
    <property type="entry name" value="Adenylate_cyclase-assoc_CAP"/>
</dbReference>
<dbReference type="GO" id="GO:0030308">
    <property type="term" value="P:negative regulation of cell growth"/>
    <property type="evidence" value="ECO:0007669"/>
    <property type="project" value="EnsemblFungi"/>
</dbReference>
<dbReference type="SUPFAM" id="SSF69340">
    <property type="entry name" value="C-terminal domain of adenylylcyclase associated protein"/>
    <property type="match status" value="1"/>
</dbReference>
<feature type="compositionally biased region" description="Low complexity" evidence="4">
    <location>
        <begin position="264"/>
        <end position="278"/>
    </location>
</feature>
<dbReference type="GO" id="GO:0003779">
    <property type="term" value="F:actin binding"/>
    <property type="evidence" value="ECO:0007669"/>
    <property type="project" value="EnsemblFungi"/>
</dbReference>
<dbReference type="GO" id="GO:0010619">
    <property type="term" value="P:adenylate cyclase-activating glucose-activated G protein-coupled receptor signaling pathway"/>
    <property type="evidence" value="ECO:0007669"/>
    <property type="project" value="EnsemblFungi"/>
</dbReference>
<dbReference type="GO" id="GO:0007265">
    <property type="term" value="P:Ras protein signal transduction"/>
    <property type="evidence" value="ECO:0007669"/>
    <property type="project" value="EnsemblFungi"/>
</dbReference>
<dbReference type="GO" id="GO:0035838">
    <property type="term" value="C:growing cell tip"/>
    <property type="evidence" value="ECO:0007669"/>
    <property type="project" value="EnsemblFungi"/>
</dbReference>
<comment type="function">
    <text evidence="2">The N-terminal domain binds to adenylyl cyclase, thereby enabling adenylyl cyclase to be activated by upstream regulatory signals, such as Ras. The C-terminal domain is required for normal cellular morphology and growth control.</text>
</comment>
<dbReference type="Pfam" id="PF08603">
    <property type="entry name" value="CAP_C"/>
    <property type="match status" value="1"/>
</dbReference>
<evidence type="ECO:0000256" key="3">
    <source>
        <dbReference type="ARBA" id="ARBA00072052"/>
    </source>
</evidence>
<dbReference type="GO" id="GO:0031138">
    <property type="term" value="P:negative regulation of conjugation with cellular fusion"/>
    <property type="evidence" value="ECO:0007669"/>
    <property type="project" value="EnsemblFungi"/>
</dbReference>
<evidence type="ECO:0000256" key="2">
    <source>
        <dbReference type="ARBA" id="ARBA00054756"/>
    </source>
</evidence>
<dbReference type="GO" id="GO:0090141">
    <property type="term" value="P:positive regulation of mitochondrial fission"/>
    <property type="evidence" value="ECO:0007669"/>
    <property type="project" value="EnsemblFungi"/>
</dbReference>
<dbReference type="PANTHER" id="PTHR10652">
    <property type="entry name" value="ADENYLYL CYCLASE-ASSOCIATED PROTEIN"/>
    <property type="match status" value="1"/>
</dbReference>
<dbReference type="GO" id="GO:0042802">
    <property type="term" value="F:identical protein binding"/>
    <property type="evidence" value="ECO:0007669"/>
    <property type="project" value="EnsemblFungi"/>
</dbReference>
<evidence type="ECO:0000256" key="4">
    <source>
        <dbReference type="SAM" id="MobiDB-lite"/>
    </source>
</evidence>
<protein>
    <recommendedName>
        <fullName evidence="3">Adenylyl cyclase-associated protein</fullName>
    </recommendedName>
</protein>
<gene>
    <name evidence="6" type="ORF">CANCADRAFT_27583</name>
</gene>
<dbReference type="InterPro" id="IPR053950">
    <property type="entry name" value="CAP_N"/>
</dbReference>
<dbReference type="GO" id="GO:0000935">
    <property type="term" value="C:division septum"/>
    <property type="evidence" value="ECO:0007669"/>
    <property type="project" value="EnsemblFungi"/>
</dbReference>
<dbReference type="InterPro" id="IPR006599">
    <property type="entry name" value="CARP_motif"/>
</dbReference>
<dbReference type="InterPro" id="IPR036223">
    <property type="entry name" value="CAP_C_sf"/>
</dbReference>